<dbReference type="Proteomes" id="UP000237222">
    <property type="component" value="Unassembled WGS sequence"/>
</dbReference>
<dbReference type="Pfam" id="PF13614">
    <property type="entry name" value="AAA_31"/>
    <property type="match status" value="1"/>
</dbReference>
<dbReference type="InterPro" id="IPR050678">
    <property type="entry name" value="DNA_Partitioning_ATPase"/>
</dbReference>
<feature type="domain" description="AAA" evidence="1">
    <location>
        <begin position="4"/>
        <end position="182"/>
    </location>
</feature>
<evidence type="ECO:0000313" key="4">
    <source>
        <dbReference type="Proteomes" id="UP000237222"/>
    </source>
</evidence>
<dbReference type="PANTHER" id="PTHR13696:SF52">
    <property type="entry name" value="PARA FAMILY PROTEIN CT_582"/>
    <property type="match status" value="1"/>
</dbReference>
<evidence type="ECO:0000313" key="2">
    <source>
        <dbReference type="EMBL" id="POP52733.1"/>
    </source>
</evidence>
<gene>
    <name evidence="2" type="ORF">C0068_10000</name>
    <name evidence="3" type="ORF">D0911_02515</name>
</gene>
<protein>
    <submittedName>
        <fullName evidence="2">Cobalamin biosynthesis protein CobQ</fullName>
    </submittedName>
    <submittedName>
        <fullName evidence="3">ParA family protein</fullName>
    </submittedName>
</protein>
<dbReference type="CDD" id="cd02042">
    <property type="entry name" value="ParAB_family"/>
    <property type="match status" value="1"/>
</dbReference>
<dbReference type="AlphaFoldDB" id="A0A2S4HFG5"/>
<name>A0A2S4HFG5_9GAMM</name>
<sequence length="266" mass="29851">MKRVIFNQKGGVGKTSISCNLAAISAWKGHKTLLIDLDIQGNSSEYLIGPQFRDLEDNAADFFKQKLSLFGKSKEASDCIYETEFENLYLMPSHPELAVIERELETRHKIYKLRDALNKLQTEYEHIYIDTPPALNFYSRSALIAADSLVIPFDCDSFSQGALMGLMETVEEIREDHNPALKLEGIVVNQFQAQASLPTQLIDNMKADGLPIFDQYLSSSVKMKESRSRQIPLIHYAPSHKLTQQLLSLHDSLEGKAKGKATAKSA</sequence>
<dbReference type="Proteomes" id="UP000274695">
    <property type="component" value="Unassembled WGS sequence"/>
</dbReference>
<dbReference type="EMBL" id="PQGG01000024">
    <property type="protein sequence ID" value="POP52733.1"/>
    <property type="molecule type" value="Genomic_DNA"/>
</dbReference>
<evidence type="ECO:0000313" key="5">
    <source>
        <dbReference type="Proteomes" id="UP000274695"/>
    </source>
</evidence>
<dbReference type="InterPro" id="IPR025669">
    <property type="entry name" value="AAA_dom"/>
</dbReference>
<comment type="caution">
    <text evidence="2">The sequence shown here is derived from an EMBL/GenBank/DDBJ whole genome shotgun (WGS) entry which is preliminary data.</text>
</comment>
<organism evidence="2 4">
    <name type="scientific">Zhongshania marina</name>
    <dbReference type="NCBI Taxonomy" id="2304603"/>
    <lineage>
        <taxon>Bacteria</taxon>
        <taxon>Pseudomonadati</taxon>
        <taxon>Pseudomonadota</taxon>
        <taxon>Gammaproteobacteria</taxon>
        <taxon>Cellvibrionales</taxon>
        <taxon>Spongiibacteraceae</taxon>
        <taxon>Zhongshania</taxon>
    </lineage>
</organism>
<evidence type="ECO:0000259" key="1">
    <source>
        <dbReference type="Pfam" id="PF13614"/>
    </source>
</evidence>
<dbReference type="EMBL" id="RHGB01000002">
    <property type="protein sequence ID" value="RNL67117.1"/>
    <property type="molecule type" value="Genomic_DNA"/>
</dbReference>
<proteinExistence type="predicted"/>
<accession>A0A2S4HFG5</accession>
<dbReference type="InterPro" id="IPR027417">
    <property type="entry name" value="P-loop_NTPase"/>
</dbReference>
<dbReference type="RefSeq" id="WP_103684357.1">
    <property type="nucleotide sequence ID" value="NZ_PQGG01000024.1"/>
</dbReference>
<reference evidence="2 4" key="1">
    <citation type="submission" date="2018-01" db="EMBL/GenBank/DDBJ databases">
        <authorList>
            <person name="Yu X.-D."/>
        </authorList>
    </citation>
    <scope>NUCLEOTIDE SEQUENCE [LARGE SCALE GENOMIC DNA]</scope>
    <source>
        <strain evidence="2 4">ZX-21</strain>
    </source>
</reference>
<keyword evidence="5" id="KW-1185">Reference proteome</keyword>
<evidence type="ECO:0000313" key="3">
    <source>
        <dbReference type="EMBL" id="RNL67117.1"/>
    </source>
</evidence>
<dbReference type="SUPFAM" id="SSF52540">
    <property type="entry name" value="P-loop containing nucleoside triphosphate hydrolases"/>
    <property type="match status" value="1"/>
</dbReference>
<dbReference type="Gene3D" id="3.40.50.300">
    <property type="entry name" value="P-loop containing nucleotide triphosphate hydrolases"/>
    <property type="match status" value="1"/>
</dbReference>
<reference evidence="3 5" key="2">
    <citation type="submission" date="2018-10" db="EMBL/GenBank/DDBJ databases">
        <title>Draft genome sequence of Zhongshania sp. DSW25-10.</title>
        <authorList>
            <person name="Oh J."/>
        </authorList>
    </citation>
    <scope>NUCLEOTIDE SEQUENCE [LARGE SCALE GENOMIC DNA]</scope>
    <source>
        <strain evidence="3 5">DSW25-10</strain>
    </source>
</reference>
<dbReference type="OrthoDB" id="9785810at2"/>
<dbReference type="PANTHER" id="PTHR13696">
    <property type="entry name" value="P-LOOP CONTAINING NUCLEOSIDE TRIPHOSPHATE HYDROLASE"/>
    <property type="match status" value="1"/>
</dbReference>